<dbReference type="InterPro" id="IPR036052">
    <property type="entry name" value="TrpB-like_PALP_sf"/>
</dbReference>
<evidence type="ECO:0000259" key="14">
    <source>
        <dbReference type="PROSITE" id="PS51671"/>
    </source>
</evidence>
<keyword evidence="13" id="KW-0547">Nucleotide-binding</keyword>
<dbReference type="InterPro" id="IPR000634">
    <property type="entry name" value="Ser/Thr_deHydtase_PyrdxlP-BS"/>
</dbReference>
<evidence type="ECO:0000256" key="7">
    <source>
        <dbReference type="ARBA" id="ARBA00012096"/>
    </source>
</evidence>
<evidence type="ECO:0000256" key="6">
    <source>
        <dbReference type="ARBA" id="ARBA00011447"/>
    </source>
</evidence>
<dbReference type="SUPFAM" id="SSF55021">
    <property type="entry name" value="ACT-like"/>
    <property type="match status" value="1"/>
</dbReference>
<keyword evidence="11 13" id="KW-0663">Pyridoxal phosphate</keyword>
<evidence type="ECO:0000256" key="3">
    <source>
        <dbReference type="ARBA" id="ARBA00004810"/>
    </source>
</evidence>
<dbReference type="PROSITE" id="PS00165">
    <property type="entry name" value="DEHYDRATASE_SER_THR"/>
    <property type="match status" value="1"/>
</dbReference>
<accession>A0ABT7UJ05</accession>
<organism evidence="15 16">
    <name type="scientific">Massilimicrobiota timonensis</name>
    <dbReference type="NCBI Taxonomy" id="1776392"/>
    <lineage>
        <taxon>Bacteria</taxon>
        <taxon>Bacillati</taxon>
        <taxon>Bacillota</taxon>
        <taxon>Erysipelotrichia</taxon>
        <taxon>Erysipelotrichales</taxon>
        <taxon>Erysipelotrichaceae</taxon>
        <taxon>Massilimicrobiota</taxon>
    </lineage>
</organism>
<evidence type="ECO:0000256" key="13">
    <source>
        <dbReference type="RuleBase" id="RU363083"/>
    </source>
</evidence>
<dbReference type="InterPro" id="IPR002912">
    <property type="entry name" value="ACT_dom"/>
</dbReference>
<keyword evidence="16" id="KW-1185">Reference proteome</keyword>
<comment type="caution">
    <text evidence="15">The sequence shown here is derived from an EMBL/GenBank/DDBJ whole genome shotgun (WGS) entry which is preliminary data.</text>
</comment>
<comment type="subunit">
    <text evidence="6 13">In the native structure, TdcB is in a dimeric form, whereas in the TdcB-AMP complex, it exists in a tetrameric form (dimer of dimers).</text>
</comment>
<dbReference type="InterPro" id="IPR005789">
    <property type="entry name" value="Thr_deHydtase_catblc"/>
</dbReference>
<keyword evidence="9" id="KW-0021">Allosteric enzyme</keyword>
<dbReference type="InterPro" id="IPR050147">
    <property type="entry name" value="Ser/Thr_Dehydratase"/>
</dbReference>
<keyword evidence="10" id="KW-0412">Isoleucine biosynthesis</keyword>
<dbReference type="Proteomes" id="UP001529275">
    <property type="component" value="Unassembled WGS sequence"/>
</dbReference>
<name>A0ABT7UJ05_9FIRM</name>
<protein>
    <recommendedName>
        <fullName evidence="8 13">L-threonine dehydratase catabolic TdcB</fullName>
        <ecNumber evidence="7 13">4.3.1.19</ecNumber>
    </recommendedName>
    <alternativeName>
        <fullName evidence="13">Threonine deaminase</fullName>
    </alternativeName>
</protein>
<evidence type="ECO:0000256" key="11">
    <source>
        <dbReference type="ARBA" id="ARBA00022898"/>
    </source>
</evidence>
<comment type="pathway">
    <text evidence="3">Amino-acid biosynthesis; L-isoleucine biosynthesis; 2-oxobutanoate from L-threonine: step 1/1.</text>
</comment>
<comment type="cofactor">
    <cofactor evidence="2 13">
        <name>pyridoxal 5'-phosphate</name>
        <dbReference type="ChEBI" id="CHEBI:597326"/>
    </cofactor>
</comment>
<feature type="domain" description="ACT" evidence="14">
    <location>
        <begin position="325"/>
        <end position="400"/>
    </location>
</feature>
<evidence type="ECO:0000256" key="5">
    <source>
        <dbReference type="ARBA" id="ARBA00010869"/>
    </source>
</evidence>
<reference evidence="16" key="1">
    <citation type="submission" date="2023-06" db="EMBL/GenBank/DDBJ databases">
        <title>Identification and characterization of horizontal gene transfer across gut microbiota members of farm animals based on homology search.</title>
        <authorList>
            <person name="Zeman M."/>
            <person name="Kubasova T."/>
            <person name="Jahodarova E."/>
            <person name="Nykrynova M."/>
            <person name="Rychlik I."/>
        </authorList>
    </citation>
    <scope>NUCLEOTIDE SEQUENCE [LARGE SCALE GENOMIC DNA]</scope>
    <source>
        <strain evidence="16">ET341</strain>
    </source>
</reference>
<dbReference type="InterPro" id="IPR001926">
    <property type="entry name" value="TrpB-like_PALP"/>
</dbReference>
<proteinExistence type="inferred from homology"/>
<evidence type="ECO:0000313" key="15">
    <source>
        <dbReference type="EMBL" id="MDM8195480.1"/>
    </source>
</evidence>
<evidence type="ECO:0000256" key="10">
    <source>
        <dbReference type="ARBA" id="ARBA00022624"/>
    </source>
</evidence>
<dbReference type="InterPro" id="IPR045865">
    <property type="entry name" value="ACT-like_dom_sf"/>
</dbReference>
<comment type="catalytic activity">
    <reaction evidence="1 13">
        <text>L-threonine = 2-oxobutanoate + NH4(+)</text>
        <dbReference type="Rhea" id="RHEA:22108"/>
        <dbReference type="ChEBI" id="CHEBI:16763"/>
        <dbReference type="ChEBI" id="CHEBI:28938"/>
        <dbReference type="ChEBI" id="CHEBI:57926"/>
        <dbReference type="EC" id="4.3.1.19"/>
    </reaction>
</comment>
<keyword evidence="10" id="KW-0100">Branched-chain amino acid biosynthesis</keyword>
<comment type="similarity">
    <text evidence="5 13">Belongs to the serine/threonine dehydratase family.</text>
</comment>
<dbReference type="CDD" id="cd01562">
    <property type="entry name" value="Thr-dehyd"/>
    <property type="match status" value="1"/>
</dbReference>
<dbReference type="Pfam" id="PF00291">
    <property type="entry name" value="PALP"/>
    <property type="match status" value="1"/>
</dbReference>
<dbReference type="EC" id="4.3.1.19" evidence="7 13"/>
<evidence type="ECO:0000256" key="12">
    <source>
        <dbReference type="ARBA" id="ARBA00023239"/>
    </source>
</evidence>
<keyword evidence="12 13" id="KW-0456">Lyase</keyword>
<dbReference type="Gene3D" id="3.40.50.1100">
    <property type="match status" value="2"/>
</dbReference>
<dbReference type="PANTHER" id="PTHR48078:SF6">
    <property type="entry name" value="L-THREONINE DEHYDRATASE CATABOLIC TDCB"/>
    <property type="match status" value="1"/>
</dbReference>
<dbReference type="PROSITE" id="PS51671">
    <property type="entry name" value="ACT"/>
    <property type="match status" value="1"/>
</dbReference>
<comment type="pathway">
    <text evidence="4 13">Amino-acid degradation; L-threonine degradation via propanoate pathway; propanoate from L-threonine: step 1/4.</text>
</comment>
<sequence length="400" mass="43651">MLDLKHFQEAKKRVDEVIIPTPLIYSEAFSKECKNQVYIKPENLQRTGAFKIRGAYNKIVKMDDEAKAKGLIASSAGNHAQGVAYAASKLGVKATIVMPQHTPLIKVEATEAHGAEVVLAGEVYDEAYQKACDLQKEHGYTFVHPFNDEDVIEGQGTIALEILEELPEADIILVPIGGGGLISGIACAAKQIKPTIKIIGVEPEGAASALAAINEDQVVALKEANTIADGTAVKEIGDMTFDYIKEYVDGIITVSDYELMDAFLLLVEKHKLIAENSGILSLAALKKLNEKNKKVVSLISGGNIDVLTISSMINKGLIARGRVFTFTVQLLDKPGELEYVSHVLAQCNANVIGVEHNQFKNFARFSEVELRVTCETNGEKHIQRIIDTFAKEGYEITRIN</sequence>
<evidence type="ECO:0000256" key="1">
    <source>
        <dbReference type="ARBA" id="ARBA00001274"/>
    </source>
</evidence>
<dbReference type="EMBL" id="JAUDCK010000009">
    <property type="protein sequence ID" value="MDM8195480.1"/>
    <property type="molecule type" value="Genomic_DNA"/>
</dbReference>
<gene>
    <name evidence="15" type="primary">ilvA</name>
    <name evidence="15" type="ORF">QUV98_03995</name>
</gene>
<dbReference type="GO" id="GO:0004794">
    <property type="term" value="F:threonine deaminase activity"/>
    <property type="evidence" value="ECO:0007669"/>
    <property type="project" value="UniProtKB-EC"/>
</dbReference>
<evidence type="ECO:0000256" key="9">
    <source>
        <dbReference type="ARBA" id="ARBA00022533"/>
    </source>
</evidence>
<evidence type="ECO:0000256" key="4">
    <source>
        <dbReference type="ARBA" id="ARBA00004958"/>
    </source>
</evidence>
<dbReference type="CDD" id="cd04886">
    <property type="entry name" value="ACT_ThrD-II-like"/>
    <property type="match status" value="1"/>
</dbReference>
<dbReference type="InterPro" id="IPR044561">
    <property type="entry name" value="ACT_ThrD-II-like"/>
</dbReference>
<evidence type="ECO:0000313" key="16">
    <source>
        <dbReference type="Proteomes" id="UP001529275"/>
    </source>
</evidence>
<comment type="function">
    <text evidence="13">Catalyzes the anaerobic formation of alpha-ketobutyrate and ammonia from threonine in a two-step reaction. The first step involved a dehydration of threonine and a production of enamine intermediates (aminocrotonate), which tautomerizes to its imine form (iminobutyrate). Both intermediates are unstable and short-lived. The second step is the nonenzymatic hydrolysis of the enamine/imine intermediates to form 2-ketobutyrate and free ammonia. In the low water environment of the cell, the second step is accelerated by RidA.</text>
</comment>
<evidence type="ECO:0000256" key="8">
    <source>
        <dbReference type="ARBA" id="ARBA00022248"/>
    </source>
</evidence>
<dbReference type="RefSeq" id="WP_087297373.1">
    <property type="nucleotide sequence ID" value="NZ_JAUDCK010000009.1"/>
</dbReference>
<dbReference type="NCBIfam" id="TIGR01127">
    <property type="entry name" value="ilvA_1Cterm"/>
    <property type="match status" value="1"/>
</dbReference>
<evidence type="ECO:0000256" key="2">
    <source>
        <dbReference type="ARBA" id="ARBA00001933"/>
    </source>
</evidence>
<dbReference type="SUPFAM" id="SSF53686">
    <property type="entry name" value="Tryptophan synthase beta subunit-like PLP-dependent enzymes"/>
    <property type="match status" value="1"/>
</dbReference>
<dbReference type="PANTHER" id="PTHR48078">
    <property type="entry name" value="THREONINE DEHYDRATASE, MITOCHONDRIAL-RELATED"/>
    <property type="match status" value="1"/>
</dbReference>
<keyword evidence="10" id="KW-0028">Amino-acid biosynthesis</keyword>